<dbReference type="Proteomes" id="UP000319818">
    <property type="component" value="Unassembled WGS sequence"/>
</dbReference>
<dbReference type="RefSeq" id="WP_246121820.1">
    <property type="nucleotide sequence ID" value="NZ_VFPH01000001.1"/>
</dbReference>
<dbReference type="Gene3D" id="1.10.287.70">
    <property type="match status" value="1"/>
</dbReference>
<name>A0A543GFR2_9PSEU</name>
<keyword evidence="2" id="KW-1133">Transmembrane helix</keyword>
<evidence type="ECO:0000256" key="2">
    <source>
        <dbReference type="SAM" id="Phobius"/>
    </source>
</evidence>
<organism evidence="4 5">
    <name type="scientific">Pseudonocardia cypriaca</name>
    <dbReference type="NCBI Taxonomy" id="882449"/>
    <lineage>
        <taxon>Bacteria</taxon>
        <taxon>Bacillati</taxon>
        <taxon>Actinomycetota</taxon>
        <taxon>Actinomycetes</taxon>
        <taxon>Pseudonocardiales</taxon>
        <taxon>Pseudonocardiaceae</taxon>
        <taxon>Pseudonocardia</taxon>
    </lineage>
</organism>
<dbReference type="InterPro" id="IPR013099">
    <property type="entry name" value="K_chnl_dom"/>
</dbReference>
<reference evidence="4 5" key="1">
    <citation type="submission" date="2019-06" db="EMBL/GenBank/DDBJ databases">
        <title>Sequencing the genomes of 1000 actinobacteria strains.</title>
        <authorList>
            <person name="Klenk H.-P."/>
        </authorList>
    </citation>
    <scope>NUCLEOTIDE SEQUENCE [LARGE SCALE GENOMIC DNA]</scope>
    <source>
        <strain evidence="4 5">DSM 45511</strain>
    </source>
</reference>
<feature type="compositionally biased region" description="Basic and acidic residues" evidence="1">
    <location>
        <begin position="188"/>
        <end position="198"/>
    </location>
</feature>
<gene>
    <name evidence="4" type="ORF">FB388_2273</name>
</gene>
<feature type="region of interest" description="Disordered" evidence="1">
    <location>
        <begin position="176"/>
        <end position="198"/>
    </location>
</feature>
<evidence type="ECO:0000313" key="4">
    <source>
        <dbReference type="EMBL" id="TQM44886.1"/>
    </source>
</evidence>
<keyword evidence="2" id="KW-0472">Membrane</keyword>
<protein>
    <submittedName>
        <fullName evidence="4">Ion channel</fullName>
    </submittedName>
</protein>
<feature type="transmembrane region" description="Helical" evidence="2">
    <location>
        <begin position="80"/>
        <end position="100"/>
    </location>
</feature>
<feature type="transmembrane region" description="Helical" evidence="2">
    <location>
        <begin position="21"/>
        <end position="39"/>
    </location>
</feature>
<accession>A0A543GFR2</accession>
<proteinExistence type="predicted"/>
<keyword evidence="2" id="KW-0812">Transmembrane</keyword>
<dbReference type="SUPFAM" id="SSF81324">
    <property type="entry name" value="Voltage-gated potassium channels"/>
    <property type="match status" value="1"/>
</dbReference>
<comment type="caution">
    <text evidence="4">The sequence shown here is derived from an EMBL/GenBank/DDBJ whole genome shotgun (WGS) entry which is preliminary data.</text>
</comment>
<sequence>MTRKHYDKLTPAARKRLVVASLLRAGASVTLLVLAYYSIPLDRPLNAATWIGFVLGLAAFAAVIAWQVRAILVSDVPRLRAIQAVAIGLPMLLLLFASTYLRISRDAPDSFSEALGRTDALYFTVTVFTTVGFGDIAPRSELARILTMFQMITGLVVVGLVAKVLLGAVQTAVRRRESESPARAVAPDGRKPDAPDRR</sequence>
<feature type="domain" description="Potassium channel" evidence="3">
    <location>
        <begin position="92"/>
        <end position="167"/>
    </location>
</feature>
<keyword evidence="5" id="KW-1185">Reference proteome</keyword>
<feature type="transmembrane region" description="Helical" evidence="2">
    <location>
        <begin position="149"/>
        <end position="169"/>
    </location>
</feature>
<dbReference type="EMBL" id="VFPH01000001">
    <property type="protein sequence ID" value="TQM44886.1"/>
    <property type="molecule type" value="Genomic_DNA"/>
</dbReference>
<evidence type="ECO:0000256" key="1">
    <source>
        <dbReference type="SAM" id="MobiDB-lite"/>
    </source>
</evidence>
<dbReference type="Pfam" id="PF07885">
    <property type="entry name" value="Ion_trans_2"/>
    <property type="match status" value="1"/>
</dbReference>
<feature type="transmembrane region" description="Helical" evidence="2">
    <location>
        <begin position="45"/>
        <end position="68"/>
    </location>
</feature>
<dbReference type="AlphaFoldDB" id="A0A543GFR2"/>
<evidence type="ECO:0000259" key="3">
    <source>
        <dbReference type="Pfam" id="PF07885"/>
    </source>
</evidence>
<evidence type="ECO:0000313" key="5">
    <source>
        <dbReference type="Proteomes" id="UP000319818"/>
    </source>
</evidence>